<proteinExistence type="predicted"/>
<keyword evidence="2" id="KW-1185">Reference proteome</keyword>
<dbReference type="GeneID" id="92086323"/>
<sequence length="221" mass="25235">MAFIRNDILDISLGQVHGDVAASLSQLRQRELETFASFPDVLVFRLDELEDAALNSATRYSKLLVRLEHLQNLFFIQRLYAKHGQSDRSELLTVSYEMVSLTIHFWTHRDWFRGILGDYEWLADLGSPGKPPPKRSQIIQQLSLLVGFLEWIRPSAPNSELCQTVARIIRHILDQTLEGLPRGVGGPDEAAASLVDWNTVDFATDVSNYFNFDLLDTFDWL</sequence>
<dbReference type="Proteomes" id="UP001480595">
    <property type="component" value="Unassembled WGS sequence"/>
</dbReference>
<dbReference type="RefSeq" id="XP_066721401.1">
    <property type="nucleotide sequence ID" value="XM_066853260.1"/>
</dbReference>
<reference evidence="1 2" key="1">
    <citation type="submission" date="2023-01" db="EMBL/GenBank/DDBJ databases">
        <title>Analysis of 21 Apiospora genomes using comparative genomics revels a genus with tremendous synthesis potential of carbohydrate active enzymes and secondary metabolites.</title>
        <authorList>
            <person name="Sorensen T."/>
        </authorList>
    </citation>
    <scope>NUCLEOTIDE SEQUENCE [LARGE SCALE GENOMIC DNA]</scope>
    <source>
        <strain evidence="1 2">CBS 135458</strain>
    </source>
</reference>
<gene>
    <name evidence="1" type="ORF">PG994_001851</name>
</gene>
<name>A0ABR1WUU0_9PEZI</name>
<protein>
    <submittedName>
        <fullName evidence="1">Uncharacterized protein</fullName>
    </submittedName>
</protein>
<evidence type="ECO:0000313" key="2">
    <source>
        <dbReference type="Proteomes" id="UP001480595"/>
    </source>
</evidence>
<organism evidence="1 2">
    <name type="scientific">Apiospora phragmitis</name>
    <dbReference type="NCBI Taxonomy" id="2905665"/>
    <lineage>
        <taxon>Eukaryota</taxon>
        <taxon>Fungi</taxon>
        <taxon>Dikarya</taxon>
        <taxon>Ascomycota</taxon>
        <taxon>Pezizomycotina</taxon>
        <taxon>Sordariomycetes</taxon>
        <taxon>Xylariomycetidae</taxon>
        <taxon>Amphisphaeriales</taxon>
        <taxon>Apiosporaceae</taxon>
        <taxon>Apiospora</taxon>
    </lineage>
</organism>
<accession>A0ABR1WUU0</accession>
<evidence type="ECO:0000313" key="1">
    <source>
        <dbReference type="EMBL" id="KAK8086877.1"/>
    </source>
</evidence>
<comment type="caution">
    <text evidence="1">The sequence shown here is derived from an EMBL/GenBank/DDBJ whole genome shotgun (WGS) entry which is preliminary data.</text>
</comment>
<dbReference type="EMBL" id="JAQQWL010000002">
    <property type="protein sequence ID" value="KAK8086877.1"/>
    <property type="molecule type" value="Genomic_DNA"/>
</dbReference>